<dbReference type="SUPFAM" id="SSF55031">
    <property type="entry name" value="Bacterial exopeptidase dimerisation domain"/>
    <property type="match status" value="1"/>
</dbReference>
<dbReference type="Pfam" id="PF01546">
    <property type="entry name" value="Peptidase_M20"/>
    <property type="match status" value="1"/>
</dbReference>
<dbReference type="InterPro" id="IPR050072">
    <property type="entry name" value="Peptidase_M20A"/>
</dbReference>
<dbReference type="PROSITE" id="PS00758">
    <property type="entry name" value="ARGE_DAPE_CPG2_1"/>
    <property type="match status" value="1"/>
</dbReference>
<evidence type="ECO:0000256" key="1">
    <source>
        <dbReference type="ARBA" id="ARBA00001947"/>
    </source>
</evidence>
<evidence type="ECO:0000256" key="7">
    <source>
        <dbReference type="SAM" id="SignalP"/>
    </source>
</evidence>
<dbReference type="InterPro" id="IPR002933">
    <property type="entry name" value="Peptidase_M20"/>
</dbReference>
<dbReference type="PROSITE" id="PS00759">
    <property type="entry name" value="ARGE_DAPE_CPG2_2"/>
    <property type="match status" value="1"/>
</dbReference>
<evidence type="ECO:0000313" key="9">
    <source>
        <dbReference type="EMBL" id="KAK5991778.1"/>
    </source>
</evidence>
<dbReference type="Gene3D" id="3.30.70.360">
    <property type="match status" value="1"/>
</dbReference>
<evidence type="ECO:0000256" key="2">
    <source>
        <dbReference type="ARBA" id="ARBA00006247"/>
    </source>
</evidence>
<feature type="signal peptide" evidence="7">
    <location>
        <begin position="1"/>
        <end position="21"/>
    </location>
</feature>
<keyword evidence="10" id="KW-1185">Reference proteome</keyword>
<gene>
    <name evidence="9" type="ORF">PT974_07812</name>
</gene>
<name>A0ABR0SHY9_9HYPO</name>
<dbReference type="InterPro" id="IPR036264">
    <property type="entry name" value="Bact_exopeptidase_dim_dom"/>
</dbReference>
<feature type="chain" id="PRO_5046342994" evidence="7">
    <location>
        <begin position="22"/>
        <end position="415"/>
    </location>
</feature>
<dbReference type="Proteomes" id="UP001338125">
    <property type="component" value="Unassembled WGS sequence"/>
</dbReference>
<evidence type="ECO:0000256" key="5">
    <source>
        <dbReference type="ARBA" id="ARBA00022833"/>
    </source>
</evidence>
<evidence type="ECO:0000259" key="8">
    <source>
        <dbReference type="Pfam" id="PF07687"/>
    </source>
</evidence>
<keyword evidence="3" id="KW-0479">Metal-binding</keyword>
<dbReference type="InterPro" id="IPR001261">
    <property type="entry name" value="ArgE/DapE_CS"/>
</dbReference>
<comment type="cofactor">
    <cofactor evidence="1">
        <name>Zn(2+)</name>
        <dbReference type="ChEBI" id="CHEBI:29105"/>
    </cofactor>
</comment>
<evidence type="ECO:0000256" key="3">
    <source>
        <dbReference type="ARBA" id="ARBA00022723"/>
    </source>
</evidence>
<keyword evidence="4" id="KW-0378">Hydrolase</keyword>
<dbReference type="InterPro" id="IPR011650">
    <property type="entry name" value="Peptidase_M20_dimer"/>
</dbReference>
<reference evidence="9 10" key="1">
    <citation type="submission" date="2024-01" db="EMBL/GenBank/DDBJ databases">
        <title>Complete genome of Cladobotryum mycophilum ATHUM6906.</title>
        <authorList>
            <person name="Christinaki A.C."/>
            <person name="Myridakis A.I."/>
            <person name="Kouvelis V.N."/>
        </authorList>
    </citation>
    <scope>NUCLEOTIDE SEQUENCE [LARGE SCALE GENOMIC DNA]</scope>
    <source>
        <strain evidence="9 10">ATHUM6906</strain>
    </source>
</reference>
<keyword evidence="7" id="KW-0732">Signal</keyword>
<feature type="domain" description="Peptidase M20 dimerisation" evidence="8">
    <location>
        <begin position="227"/>
        <end position="332"/>
    </location>
</feature>
<sequence>MHWTKFVAIVASASLALGSQGQQSPLSHVDSDSSVPEHIAGDAPPYRDELLSLHKSLISIPSSQDMEHDVGKWVADYLAKEGYQVSTQFVPTPEGHPDVPDRLNVLAWRGSKAPTTKVLVTSHIDVVPPQIPYEIEDGPVTKDTVIKGRGSTDAKGSVAAIILAVKQLLASHKEVSANDLMLLFVVGEESTGDGMRVFSDSLDRLNPRPQFGSVIFGEPTENKLSCGHKGGLYCSLWAKGKDGHSGYPELGKSANEIMVRAWAKILDTDLGSSELFGNTTINIGRFDGGVAANVIPANAFVAFATRVASGSEEDGHLAVKRKIEAILDEVDKEAFTLECTHGYGPYMCNCDVEGFETMVANYGTDIPNLTGDHTRYLYGPGSILVAHGAGEYVTVGDLETAVEGFQKLILHALKQ</sequence>
<dbReference type="PANTHER" id="PTHR43808">
    <property type="entry name" value="ACETYLORNITHINE DEACETYLASE"/>
    <property type="match status" value="1"/>
</dbReference>
<accession>A0ABR0SHY9</accession>
<dbReference type="Gene3D" id="3.40.630.10">
    <property type="entry name" value="Zn peptidases"/>
    <property type="match status" value="1"/>
</dbReference>
<keyword evidence="5" id="KW-0862">Zinc</keyword>
<feature type="region of interest" description="Disordered" evidence="6">
    <location>
        <begin position="21"/>
        <end position="41"/>
    </location>
</feature>
<dbReference type="SUPFAM" id="SSF53187">
    <property type="entry name" value="Zn-dependent exopeptidases"/>
    <property type="match status" value="1"/>
</dbReference>
<evidence type="ECO:0000256" key="4">
    <source>
        <dbReference type="ARBA" id="ARBA00022801"/>
    </source>
</evidence>
<comment type="caution">
    <text evidence="9">The sequence shown here is derived from an EMBL/GenBank/DDBJ whole genome shotgun (WGS) entry which is preliminary data.</text>
</comment>
<organism evidence="9 10">
    <name type="scientific">Cladobotryum mycophilum</name>
    <dbReference type="NCBI Taxonomy" id="491253"/>
    <lineage>
        <taxon>Eukaryota</taxon>
        <taxon>Fungi</taxon>
        <taxon>Dikarya</taxon>
        <taxon>Ascomycota</taxon>
        <taxon>Pezizomycotina</taxon>
        <taxon>Sordariomycetes</taxon>
        <taxon>Hypocreomycetidae</taxon>
        <taxon>Hypocreales</taxon>
        <taxon>Hypocreaceae</taxon>
        <taxon>Cladobotryum</taxon>
    </lineage>
</organism>
<dbReference type="CDD" id="cd05652">
    <property type="entry name" value="M20_ArgE_DapE-like_fungal"/>
    <property type="match status" value="1"/>
</dbReference>
<dbReference type="PANTHER" id="PTHR43808:SF30">
    <property type="entry name" value="ACETYLORNITHINE DEACETYLASE"/>
    <property type="match status" value="1"/>
</dbReference>
<proteinExistence type="inferred from homology"/>
<comment type="similarity">
    <text evidence="2">Belongs to the peptidase M20A family.</text>
</comment>
<protein>
    <submittedName>
        <fullName evidence="9">Peptidase M20 domain-containing protein</fullName>
    </submittedName>
</protein>
<dbReference type="EMBL" id="JAVFKD010000013">
    <property type="protein sequence ID" value="KAK5991778.1"/>
    <property type="molecule type" value="Genomic_DNA"/>
</dbReference>
<evidence type="ECO:0000313" key="10">
    <source>
        <dbReference type="Proteomes" id="UP001338125"/>
    </source>
</evidence>
<evidence type="ECO:0000256" key="6">
    <source>
        <dbReference type="SAM" id="MobiDB-lite"/>
    </source>
</evidence>
<dbReference type="Pfam" id="PF07687">
    <property type="entry name" value="M20_dimer"/>
    <property type="match status" value="1"/>
</dbReference>